<feature type="domain" description="Lipopolysaccharide assembly protein A" evidence="7">
    <location>
        <begin position="21"/>
        <end position="79"/>
    </location>
</feature>
<evidence type="ECO:0000256" key="2">
    <source>
        <dbReference type="ARBA" id="ARBA00022692"/>
    </source>
</evidence>
<feature type="compositionally biased region" description="Basic and acidic residues" evidence="5">
    <location>
        <begin position="84"/>
        <end position="93"/>
    </location>
</feature>
<evidence type="ECO:0000256" key="6">
    <source>
        <dbReference type="SAM" id="Phobius"/>
    </source>
</evidence>
<protein>
    <submittedName>
        <fullName evidence="8">LapA family protein</fullName>
    </submittedName>
</protein>
<name>A0A975AXG5_9THEO</name>
<dbReference type="InterPro" id="IPR010445">
    <property type="entry name" value="LapA_dom"/>
</dbReference>
<keyword evidence="1" id="KW-1003">Cell membrane</keyword>
<dbReference type="Proteomes" id="UP000671913">
    <property type="component" value="Chromosome"/>
</dbReference>
<dbReference type="RefSeq" id="WP_284680897.1">
    <property type="nucleotide sequence ID" value="NZ_CP060096.1"/>
</dbReference>
<dbReference type="PANTHER" id="PTHR41335">
    <property type="entry name" value="MEMBRANE PROTEIN-RELATED"/>
    <property type="match status" value="1"/>
</dbReference>
<gene>
    <name evidence="8" type="ORF">ACETAC_04730</name>
</gene>
<dbReference type="KEGG" id="aaut:ACETAC_04730"/>
<evidence type="ECO:0000313" key="8">
    <source>
        <dbReference type="EMBL" id="QSZ28158.1"/>
    </source>
</evidence>
<dbReference type="EMBL" id="CP060096">
    <property type="protein sequence ID" value="QSZ28158.1"/>
    <property type="molecule type" value="Genomic_DNA"/>
</dbReference>
<sequence length="93" mass="10554">MYGTLFLIIVVAVVAVIFGIQNNLPITVNFMFWSFKCSEAMVIVVSILLGLLLGFLFSFPMIHRRSKKIKGLSNDLKDSTNSFKYEEKSKKDT</sequence>
<feature type="transmembrane region" description="Helical" evidence="6">
    <location>
        <begin position="43"/>
        <end position="62"/>
    </location>
</feature>
<evidence type="ECO:0000256" key="4">
    <source>
        <dbReference type="ARBA" id="ARBA00023136"/>
    </source>
</evidence>
<keyword evidence="9" id="KW-1185">Reference proteome</keyword>
<evidence type="ECO:0000256" key="1">
    <source>
        <dbReference type="ARBA" id="ARBA00022475"/>
    </source>
</evidence>
<evidence type="ECO:0000256" key="3">
    <source>
        <dbReference type="ARBA" id="ARBA00022989"/>
    </source>
</evidence>
<reference evidence="8" key="1">
    <citation type="submission" date="2020-08" db="EMBL/GenBank/DDBJ databases">
        <title>Genomic insights into the carbon and energy metabolism of the first obligate autotrophic acetogenic bacterium Aceticella autotrophica gen. nov., sp. nov.</title>
        <authorList>
            <person name="Toshchakov S.V."/>
            <person name="Elcheninov A.G."/>
            <person name="Kublanov I.V."/>
            <person name="Frolov E.N."/>
            <person name="Lebedinsky A.V."/>
        </authorList>
    </citation>
    <scope>NUCLEOTIDE SEQUENCE</scope>
    <source>
        <strain evidence="8">3443-3Ac</strain>
    </source>
</reference>
<accession>A0A975AXG5</accession>
<feature type="region of interest" description="Disordered" evidence="5">
    <location>
        <begin position="73"/>
        <end position="93"/>
    </location>
</feature>
<organism evidence="8 9">
    <name type="scientific">Aceticella autotrophica</name>
    <dbReference type="NCBI Taxonomy" id="2755338"/>
    <lineage>
        <taxon>Bacteria</taxon>
        <taxon>Bacillati</taxon>
        <taxon>Bacillota</taxon>
        <taxon>Clostridia</taxon>
        <taxon>Thermoanaerobacterales</taxon>
        <taxon>Thermoanaerobacteraceae</taxon>
        <taxon>Aceticella</taxon>
    </lineage>
</organism>
<proteinExistence type="predicted"/>
<keyword evidence="4 6" id="KW-0472">Membrane</keyword>
<dbReference type="AlphaFoldDB" id="A0A975AXG5"/>
<keyword evidence="2 6" id="KW-0812">Transmembrane</keyword>
<dbReference type="GO" id="GO:0005886">
    <property type="term" value="C:plasma membrane"/>
    <property type="evidence" value="ECO:0007669"/>
    <property type="project" value="InterPro"/>
</dbReference>
<evidence type="ECO:0000313" key="9">
    <source>
        <dbReference type="Proteomes" id="UP000671913"/>
    </source>
</evidence>
<dbReference type="PANTHER" id="PTHR41335:SF1">
    <property type="entry name" value="MEMBRANE PROTEIN"/>
    <property type="match status" value="1"/>
</dbReference>
<evidence type="ECO:0000259" key="7">
    <source>
        <dbReference type="Pfam" id="PF06305"/>
    </source>
</evidence>
<evidence type="ECO:0000256" key="5">
    <source>
        <dbReference type="SAM" id="MobiDB-lite"/>
    </source>
</evidence>
<dbReference type="Pfam" id="PF06305">
    <property type="entry name" value="LapA_dom"/>
    <property type="match status" value="1"/>
</dbReference>
<keyword evidence="3 6" id="KW-1133">Transmembrane helix</keyword>